<reference evidence="3 4" key="1">
    <citation type="journal article" date="2014" name="Genome Announc.">
        <title>Draft Genome Sequence of Paenibacillus pini JCM 16418T, Isolated from the Rhizosphere of Pine Tree.</title>
        <authorList>
            <person name="Yuki M."/>
            <person name="Oshima K."/>
            <person name="Suda W."/>
            <person name="Oshida Y."/>
            <person name="Kitamura K."/>
            <person name="Iida Y."/>
            <person name="Hattori M."/>
            <person name="Ohkuma M."/>
        </authorList>
    </citation>
    <scope>NUCLEOTIDE SEQUENCE [LARGE SCALE GENOMIC DNA]</scope>
    <source>
        <strain evidence="3 4">JCM 16418</strain>
    </source>
</reference>
<dbReference type="Pfam" id="PF18739">
    <property type="entry name" value="HEPN_Apea"/>
    <property type="match status" value="1"/>
</dbReference>
<dbReference type="STRING" id="1236976.JCM16418_1373"/>
<organism evidence="3 4">
    <name type="scientific">Paenibacillus pini JCM 16418</name>
    <dbReference type="NCBI Taxonomy" id="1236976"/>
    <lineage>
        <taxon>Bacteria</taxon>
        <taxon>Bacillati</taxon>
        <taxon>Bacillota</taxon>
        <taxon>Bacilli</taxon>
        <taxon>Bacillales</taxon>
        <taxon>Paenibacillaceae</taxon>
        <taxon>Paenibacillus</taxon>
    </lineage>
</organism>
<name>W7Y8T6_9BACL</name>
<dbReference type="Proteomes" id="UP000019364">
    <property type="component" value="Unassembled WGS sequence"/>
</dbReference>
<feature type="domain" description="ApeA N-terminal" evidence="2">
    <location>
        <begin position="72"/>
        <end position="257"/>
    </location>
</feature>
<proteinExistence type="predicted"/>
<gene>
    <name evidence="3" type="ORF">JCM16418_1373</name>
</gene>
<dbReference type="Pfam" id="PF18862">
    <property type="entry name" value="ApeA_NTD1"/>
    <property type="match status" value="1"/>
</dbReference>
<evidence type="ECO:0000313" key="3">
    <source>
        <dbReference type="EMBL" id="GAF07360.1"/>
    </source>
</evidence>
<sequence length="468" mass="54806">MVMIQSKWSNGNEIKDTGDIGQLVIDENSITFHIEGYGEPFARNFVGSDGGHYYKVYTYGEVSKDLTGVFYHVTKAFLYNGENYKDFIGENIVGITSFSFEIPELADWLKLHSVELLRDKDGSMIIYEKKLSPIIIKEANPKVYIKYEKKLPFLNGNDKIEMTLRNAPRIFIEYEDEVDDSVVRGDLYKIMRFFALLIGRISYADDIRLTLANSSLKMWFFINTDFSYNTTSTAYHLRNRTDAEKIFGNLQYYFEKWYFFSQNDNFSFLQDVFFRLNGKKSTNIEELFLNYCKFLEGYDLRVSEDEEKANVLKDKLNEVLKTTEIKTLMSPIFKEVGSSYKPKDIGKWISTGFLGRVGLQDRIRRLDEKYLQIIKNNSSDIINTDDSNEFYSKITNTRNYYSHFKPDNSGILSYGEMYRTLELLEALIISILFSEMGMSIEVIKGIMIADDKYWPLLYHHRKYDEMKI</sequence>
<dbReference type="InterPro" id="IPR041223">
    <property type="entry name" value="ApeA_NTD"/>
</dbReference>
<dbReference type="InterPro" id="IPR041229">
    <property type="entry name" value="HEPN_Apea"/>
</dbReference>
<comment type="caution">
    <text evidence="3">The sequence shown here is derived from an EMBL/GenBank/DDBJ whole genome shotgun (WGS) entry which is preliminary data.</text>
</comment>
<evidence type="ECO:0000313" key="4">
    <source>
        <dbReference type="Proteomes" id="UP000019364"/>
    </source>
</evidence>
<protein>
    <submittedName>
        <fullName evidence="3">Uncharacterized protein</fullName>
    </submittedName>
</protein>
<evidence type="ECO:0000259" key="1">
    <source>
        <dbReference type="Pfam" id="PF18739"/>
    </source>
</evidence>
<keyword evidence="4" id="KW-1185">Reference proteome</keyword>
<dbReference type="AlphaFoldDB" id="W7Y8T6"/>
<feature type="domain" description="Apea-like HEPN" evidence="1">
    <location>
        <begin position="289"/>
        <end position="439"/>
    </location>
</feature>
<dbReference type="EMBL" id="BAVZ01000003">
    <property type="protein sequence ID" value="GAF07360.1"/>
    <property type="molecule type" value="Genomic_DNA"/>
</dbReference>
<evidence type="ECO:0000259" key="2">
    <source>
        <dbReference type="Pfam" id="PF18862"/>
    </source>
</evidence>
<accession>W7Y8T6</accession>